<dbReference type="Proteomes" id="UP000637002">
    <property type="component" value="Unassembled WGS sequence"/>
</dbReference>
<dbReference type="InterPro" id="IPR009057">
    <property type="entry name" value="Homeodomain-like_sf"/>
</dbReference>
<name>A0A916TWQ1_9HYPH</name>
<dbReference type="RefSeq" id="WP_188607421.1">
    <property type="nucleotide sequence ID" value="NZ_BMGG01000001.1"/>
</dbReference>
<organism evidence="4 5">
    <name type="scientific">Chelatococcus reniformis</name>
    <dbReference type="NCBI Taxonomy" id="1494448"/>
    <lineage>
        <taxon>Bacteria</taxon>
        <taxon>Pseudomonadati</taxon>
        <taxon>Pseudomonadota</taxon>
        <taxon>Alphaproteobacteria</taxon>
        <taxon>Hyphomicrobiales</taxon>
        <taxon>Chelatococcaceae</taxon>
        <taxon>Chelatococcus</taxon>
    </lineage>
</organism>
<feature type="DNA-binding region" description="H-T-H motif" evidence="2">
    <location>
        <begin position="29"/>
        <end position="48"/>
    </location>
</feature>
<evidence type="ECO:0000259" key="3">
    <source>
        <dbReference type="PROSITE" id="PS50977"/>
    </source>
</evidence>
<feature type="domain" description="HTH tetR-type" evidence="3">
    <location>
        <begin position="6"/>
        <end position="66"/>
    </location>
</feature>
<reference evidence="4" key="1">
    <citation type="journal article" date="2014" name="Int. J. Syst. Evol. Microbiol.">
        <title>Complete genome sequence of Corynebacterium casei LMG S-19264T (=DSM 44701T), isolated from a smear-ripened cheese.</title>
        <authorList>
            <consortium name="US DOE Joint Genome Institute (JGI-PGF)"/>
            <person name="Walter F."/>
            <person name="Albersmeier A."/>
            <person name="Kalinowski J."/>
            <person name="Ruckert C."/>
        </authorList>
    </citation>
    <scope>NUCLEOTIDE SEQUENCE</scope>
    <source>
        <strain evidence="4">CGMCC 1.12919</strain>
    </source>
</reference>
<gene>
    <name evidence="4" type="ORF">GCM10010994_03800</name>
</gene>
<comment type="caution">
    <text evidence="4">The sequence shown here is derived from an EMBL/GenBank/DDBJ whole genome shotgun (WGS) entry which is preliminary data.</text>
</comment>
<evidence type="ECO:0000313" key="5">
    <source>
        <dbReference type="Proteomes" id="UP000637002"/>
    </source>
</evidence>
<evidence type="ECO:0000313" key="4">
    <source>
        <dbReference type="EMBL" id="GGC47879.1"/>
    </source>
</evidence>
<dbReference type="SUPFAM" id="SSF46689">
    <property type="entry name" value="Homeodomain-like"/>
    <property type="match status" value="1"/>
</dbReference>
<sequence length="187" mass="20056">MGRSKTISDDAVLGRLLAVLEMTGPEGLTFSQASKAAGLSAATLVQRFGTREALIEAVLLHAWDRLDADTAAADADAPSSPAGAISMLMRLMPGDAAAYGLADGLLLLREDLRNPVLRARGSAWGTYLAKSLGRRLTNQAELAERLGWQMASVWQGALIWWAFKRDRDPEASVETALADWCRSIGAM</sequence>
<dbReference type="Gene3D" id="1.10.357.10">
    <property type="entry name" value="Tetracycline Repressor, domain 2"/>
    <property type="match status" value="1"/>
</dbReference>
<dbReference type="PROSITE" id="PS50977">
    <property type="entry name" value="HTH_TETR_2"/>
    <property type="match status" value="1"/>
</dbReference>
<protein>
    <submittedName>
        <fullName evidence="4">TetR family transcriptional regulator</fullName>
    </submittedName>
</protein>
<evidence type="ECO:0000256" key="2">
    <source>
        <dbReference type="PROSITE-ProRule" id="PRU00335"/>
    </source>
</evidence>
<keyword evidence="1 2" id="KW-0238">DNA-binding</keyword>
<proteinExistence type="predicted"/>
<evidence type="ECO:0000256" key="1">
    <source>
        <dbReference type="ARBA" id="ARBA00023125"/>
    </source>
</evidence>
<accession>A0A916TWQ1</accession>
<keyword evidence="5" id="KW-1185">Reference proteome</keyword>
<dbReference type="GO" id="GO:0003677">
    <property type="term" value="F:DNA binding"/>
    <property type="evidence" value="ECO:0007669"/>
    <property type="project" value="UniProtKB-UniRule"/>
</dbReference>
<dbReference type="InterPro" id="IPR001647">
    <property type="entry name" value="HTH_TetR"/>
</dbReference>
<dbReference type="AlphaFoldDB" id="A0A916TWQ1"/>
<reference evidence="4" key="2">
    <citation type="submission" date="2020-09" db="EMBL/GenBank/DDBJ databases">
        <authorList>
            <person name="Sun Q."/>
            <person name="Zhou Y."/>
        </authorList>
    </citation>
    <scope>NUCLEOTIDE SEQUENCE</scope>
    <source>
        <strain evidence="4">CGMCC 1.12919</strain>
    </source>
</reference>
<dbReference type="EMBL" id="BMGG01000001">
    <property type="protein sequence ID" value="GGC47879.1"/>
    <property type="molecule type" value="Genomic_DNA"/>
</dbReference>